<comment type="caution">
    <text evidence="2">The sequence shown here is derived from an EMBL/GenBank/DDBJ whole genome shotgun (WGS) entry which is preliminary data.</text>
</comment>
<protein>
    <recommendedName>
        <fullName evidence="4">Aminotransferase-like plant mobile domain-containing protein</fullName>
    </recommendedName>
</protein>
<accession>A0AAV6Y2T4</accession>
<gene>
    <name evidence="2" type="ORF">BUALT_Bualt02G0086900</name>
</gene>
<feature type="compositionally biased region" description="Basic and acidic residues" evidence="1">
    <location>
        <begin position="395"/>
        <end position="412"/>
    </location>
</feature>
<evidence type="ECO:0000256" key="1">
    <source>
        <dbReference type="SAM" id="MobiDB-lite"/>
    </source>
</evidence>
<dbReference type="PANTHER" id="PTHR36607">
    <property type="entry name" value="1,2-DIHYDROXY-3-KETO-5-METHYLTHIOPENTENE DIOXYGENASE 4"/>
    <property type="match status" value="1"/>
</dbReference>
<organism evidence="2 3">
    <name type="scientific">Buddleja alternifolia</name>
    <dbReference type="NCBI Taxonomy" id="168488"/>
    <lineage>
        <taxon>Eukaryota</taxon>
        <taxon>Viridiplantae</taxon>
        <taxon>Streptophyta</taxon>
        <taxon>Embryophyta</taxon>
        <taxon>Tracheophyta</taxon>
        <taxon>Spermatophyta</taxon>
        <taxon>Magnoliopsida</taxon>
        <taxon>eudicotyledons</taxon>
        <taxon>Gunneridae</taxon>
        <taxon>Pentapetalae</taxon>
        <taxon>asterids</taxon>
        <taxon>lamiids</taxon>
        <taxon>Lamiales</taxon>
        <taxon>Scrophulariaceae</taxon>
        <taxon>Buddlejeae</taxon>
        <taxon>Buddleja</taxon>
    </lineage>
</organism>
<evidence type="ECO:0000313" key="2">
    <source>
        <dbReference type="EMBL" id="KAG8388070.1"/>
    </source>
</evidence>
<sequence length="440" mass="50434">MYFEDQSEPIPSLVIRYNKDNLKVKSTILPVYEPAIDGHLTNTRSFAKSTHISVWFEEAAKECVHLRSAGGILISNWINFWFKGPVRHKEPPLHTTWKRTTRPKLYHNPCGDVDRSLLPRTKDHDEPFKTLDIDVELKEETYAAAFISCCLCSFVLLHHQTYRIHTPVFKVASRMAWGEHFSLAIPVLASIYRGLRIISSSKDLGESTAIFPIHYVYSWIGCYLPTHFYSRIKTVESSNGEVCRRSLLISRQKFQPSGDSAGSVNEVNPFNFPETNSPPHSSGNGVQVALENENHERPKITLPPRVIEELHANENTGKKLKRSFKAPSWPLAHPEAFQFSPNTIRKVRARYFLFGEPFDAQVKSAYAQREIQESHEKALQSVQQSLTEVEAQENEQAKDIKSRNDSLQRIHQQQEKLRKQLLELGQHEKIVSIDHTLCTI</sequence>
<evidence type="ECO:0000313" key="3">
    <source>
        <dbReference type="Proteomes" id="UP000826271"/>
    </source>
</evidence>
<keyword evidence="3" id="KW-1185">Reference proteome</keyword>
<evidence type="ECO:0008006" key="4">
    <source>
        <dbReference type="Google" id="ProtNLM"/>
    </source>
</evidence>
<dbReference type="Proteomes" id="UP000826271">
    <property type="component" value="Unassembled WGS sequence"/>
</dbReference>
<reference evidence="2" key="1">
    <citation type="submission" date="2019-10" db="EMBL/GenBank/DDBJ databases">
        <authorList>
            <person name="Zhang R."/>
            <person name="Pan Y."/>
            <person name="Wang J."/>
            <person name="Ma R."/>
            <person name="Yu S."/>
        </authorList>
    </citation>
    <scope>NUCLEOTIDE SEQUENCE</scope>
    <source>
        <strain evidence="2">LA-IB0</strain>
        <tissue evidence="2">Leaf</tissue>
    </source>
</reference>
<name>A0AAV6Y2T4_9LAMI</name>
<dbReference type="EMBL" id="WHWC01000002">
    <property type="protein sequence ID" value="KAG8388070.1"/>
    <property type="molecule type" value="Genomic_DNA"/>
</dbReference>
<proteinExistence type="predicted"/>
<dbReference type="AlphaFoldDB" id="A0AAV6Y2T4"/>
<feature type="region of interest" description="Disordered" evidence="1">
    <location>
        <begin position="389"/>
        <end position="412"/>
    </location>
</feature>
<dbReference type="PANTHER" id="PTHR36607:SF20">
    <property type="entry name" value="AMINOTRANSFERASE-LIKE PLANT MOBILE DOMAIN-CONTAINING PROTEIN"/>
    <property type="match status" value="1"/>
</dbReference>